<sequence length="97" mass="10389">MKTDIMIGSATYIGVPSTAGSCSPPSAAVRLRNCFGPEAAQRVPSRPSENNCCADGQAGSHQKRRATGIRRTSMAVCKLKSCQLCYFSVKIVLKTHQ</sequence>
<evidence type="ECO:0000313" key="2">
    <source>
        <dbReference type="Proteomes" id="UP000230233"/>
    </source>
</evidence>
<dbReference type="Proteomes" id="UP000230233">
    <property type="component" value="Chromosome I"/>
</dbReference>
<proteinExistence type="predicted"/>
<name>A0A2G5VTG6_9PELO</name>
<dbReference type="AlphaFoldDB" id="A0A2G5VTG6"/>
<reference evidence="2" key="1">
    <citation type="submission" date="2017-10" db="EMBL/GenBank/DDBJ databases">
        <title>Rapid genome shrinkage in a self-fertile nematode reveals novel sperm competition proteins.</title>
        <authorList>
            <person name="Yin D."/>
            <person name="Schwarz E.M."/>
            <person name="Thomas C.G."/>
            <person name="Felde R.L."/>
            <person name="Korf I.F."/>
            <person name="Cutter A.D."/>
            <person name="Schartner C.M."/>
            <person name="Ralston E.J."/>
            <person name="Meyer B.J."/>
            <person name="Haag E.S."/>
        </authorList>
    </citation>
    <scope>NUCLEOTIDE SEQUENCE [LARGE SCALE GENOMIC DNA]</scope>
    <source>
        <strain evidence="2">JU1422</strain>
    </source>
</reference>
<keyword evidence="2" id="KW-1185">Reference proteome</keyword>
<accession>A0A2G5VTG6</accession>
<organism evidence="1 2">
    <name type="scientific">Caenorhabditis nigoni</name>
    <dbReference type="NCBI Taxonomy" id="1611254"/>
    <lineage>
        <taxon>Eukaryota</taxon>
        <taxon>Metazoa</taxon>
        <taxon>Ecdysozoa</taxon>
        <taxon>Nematoda</taxon>
        <taxon>Chromadorea</taxon>
        <taxon>Rhabditida</taxon>
        <taxon>Rhabditina</taxon>
        <taxon>Rhabditomorpha</taxon>
        <taxon>Rhabditoidea</taxon>
        <taxon>Rhabditidae</taxon>
        <taxon>Peloderinae</taxon>
        <taxon>Caenorhabditis</taxon>
    </lineage>
</organism>
<protein>
    <submittedName>
        <fullName evidence="1">Uncharacterized protein</fullName>
    </submittedName>
</protein>
<dbReference type="EMBL" id="PDUG01000001">
    <property type="protein sequence ID" value="PIC55068.1"/>
    <property type="molecule type" value="Genomic_DNA"/>
</dbReference>
<dbReference type="PROSITE" id="PS51257">
    <property type="entry name" value="PROKAR_LIPOPROTEIN"/>
    <property type="match status" value="1"/>
</dbReference>
<evidence type="ECO:0000313" key="1">
    <source>
        <dbReference type="EMBL" id="PIC55068.1"/>
    </source>
</evidence>
<gene>
    <name evidence="1" type="primary">Cnig_chr_I.g500</name>
    <name evidence="1" type="ORF">B9Z55_000500</name>
</gene>
<comment type="caution">
    <text evidence="1">The sequence shown here is derived from an EMBL/GenBank/DDBJ whole genome shotgun (WGS) entry which is preliminary data.</text>
</comment>